<evidence type="ECO:0000256" key="1">
    <source>
        <dbReference type="SAM" id="MobiDB-lite"/>
    </source>
</evidence>
<feature type="compositionally biased region" description="Basic residues" evidence="1">
    <location>
        <begin position="64"/>
        <end position="76"/>
    </location>
</feature>
<dbReference type="HOGENOM" id="CLU_2360116_0_0_1"/>
<dbReference type="Proteomes" id="UP000007129">
    <property type="component" value="Unassembled WGS sequence"/>
</dbReference>
<organism evidence="2 3">
    <name type="scientific">Macrophomina phaseolina (strain MS6)</name>
    <name type="common">Charcoal rot fungus</name>
    <dbReference type="NCBI Taxonomy" id="1126212"/>
    <lineage>
        <taxon>Eukaryota</taxon>
        <taxon>Fungi</taxon>
        <taxon>Dikarya</taxon>
        <taxon>Ascomycota</taxon>
        <taxon>Pezizomycotina</taxon>
        <taxon>Dothideomycetes</taxon>
        <taxon>Dothideomycetes incertae sedis</taxon>
        <taxon>Botryosphaeriales</taxon>
        <taxon>Botryosphaeriaceae</taxon>
        <taxon>Macrophomina</taxon>
    </lineage>
</organism>
<reference evidence="2 3" key="1">
    <citation type="journal article" date="2012" name="BMC Genomics">
        <title>Tools to kill: Genome of one of the most destructive plant pathogenic fungi Macrophomina phaseolina.</title>
        <authorList>
            <person name="Islam M.S."/>
            <person name="Haque M.S."/>
            <person name="Islam M.M."/>
            <person name="Emdad E.M."/>
            <person name="Halim A."/>
            <person name="Hossen Q.M.M."/>
            <person name="Hossain M.Z."/>
            <person name="Ahmed B."/>
            <person name="Rahim S."/>
            <person name="Rahman M.S."/>
            <person name="Alam M.M."/>
            <person name="Hou S."/>
            <person name="Wan X."/>
            <person name="Saito J.A."/>
            <person name="Alam M."/>
        </authorList>
    </citation>
    <scope>NUCLEOTIDE SEQUENCE [LARGE SCALE GENOMIC DNA]</scope>
    <source>
        <strain evidence="2 3">MS6</strain>
    </source>
</reference>
<comment type="caution">
    <text evidence="2">The sequence shown here is derived from an EMBL/GenBank/DDBJ whole genome shotgun (WGS) entry which is preliminary data.</text>
</comment>
<accession>K2RJ24</accession>
<name>K2RJ24_MACPH</name>
<feature type="region of interest" description="Disordered" evidence="1">
    <location>
        <begin position="1"/>
        <end position="76"/>
    </location>
</feature>
<feature type="compositionally biased region" description="Basic and acidic residues" evidence="1">
    <location>
        <begin position="14"/>
        <end position="26"/>
    </location>
</feature>
<evidence type="ECO:0000313" key="2">
    <source>
        <dbReference type="EMBL" id="EKG22536.1"/>
    </source>
</evidence>
<protein>
    <submittedName>
        <fullName evidence="2">Uncharacterized protein</fullName>
    </submittedName>
</protein>
<dbReference type="InParanoid" id="K2RJ24"/>
<dbReference type="VEuPathDB" id="FungiDB:MPH_00109"/>
<dbReference type="EMBL" id="AHHD01000007">
    <property type="protein sequence ID" value="EKG22536.1"/>
    <property type="molecule type" value="Genomic_DNA"/>
</dbReference>
<feature type="compositionally biased region" description="Basic and acidic residues" evidence="1">
    <location>
        <begin position="42"/>
        <end position="55"/>
    </location>
</feature>
<evidence type="ECO:0000313" key="3">
    <source>
        <dbReference type="Proteomes" id="UP000007129"/>
    </source>
</evidence>
<dbReference type="AlphaFoldDB" id="K2RJ24"/>
<gene>
    <name evidence="2" type="ORF">MPH_00109</name>
</gene>
<proteinExistence type="predicted"/>
<sequence>MGPRVSSLDGDGSPNERRLHWRRPIDRPSGASGTVQSRQARRRPDLGAHPQDRMFPRPGIRQARPSHRRSHPNRVRRWFHRRRLSTVAQGLRSYHN</sequence>